<dbReference type="InterPro" id="IPR010982">
    <property type="entry name" value="Lambda_DNA-bd_dom_sf"/>
</dbReference>
<evidence type="ECO:0000313" key="3">
    <source>
        <dbReference type="Proteomes" id="UP000195442"/>
    </source>
</evidence>
<dbReference type="GO" id="GO:0001046">
    <property type="term" value="F:core promoter sequence-specific DNA binding"/>
    <property type="evidence" value="ECO:0007669"/>
    <property type="project" value="TreeGrafter"/>
</dbReference>
<evidence type="ECO:0000313" key="2">
    <source>
        <dbReference type="EMBL" id="SJM89235.1"/>
    </source>
</evidence>
<feature type="domain" description="HTH cro/C1-type" evidence="1">
    <location>
        <begin position="80"/>
        <end position="132"/>
    </location>
</feature>
<organism evidence="2 3">
    <name type="scientific">Crenothrix polyspora</name>
    <dbReference type="NCBI Taxonomy" id="360316"/>
    <lineage>
        <taxon>Bacteria</taxon>
        <taxon>Pseudomonadati</taxon>
        <taxon>Pseudomonadota</taxon>
        <taxon>Gammaproteobacteria</taxon>
        <taxon>Methylococcales</taxon>
        <taxon>Crenotrichaceae</taxon>
        <taxon>Crenothrix</taxon>
    </lineage>
</organism>
<dbReference type="RefSeq" id="WP_087145531.1">
    <property type="nucleotide sequence ID" value="NZ_FUKJ01000010.1"/>
</dbReference>
<keyword evidence="3" id="KW-1185">Reference proteome</keyword>
<dbReference type="Proteomes" id="UP000195442">
    <property type="component" value="Unassembled WGS sequence"/>
</dbReference>
<name>A0A1R4GZ42_9GAMM</name>
<reference evidence="3" key="1">
    <citation type="submission" date="2017-02" db="EMBL/GenBank/DDBJ databases">
        <authorList>
            <person name="Daims H."/>
        </authorList>
    </citation>
    <scope>NUCLEOTIDE SEQUENCE [LARGE SCALE GENOMIC DNA]</scope>
</reference>
<dbReference type="InterPro" id="IPR039060">
    <property type="entry name" value="Antitox_HigA"/>
</dbReference>
<dbReference type="AlphaFoldDB" id="A0A1R4GZ42"/>
<dbReference type="PANTHER" id="PTHR40455">
    <property type="entry name" value="ANTITOXIN HIGA"/>
    <property type="match status" value="1"/>
</dbReference>
<proteinExistence type="predicted"/>
<dbReference type="PANTHER" id="PTHR40455:SF1">
    <property type="entry name" value="ANTITOXIN HIGA"/>
    <property type="match status" value="1"/>
</dbReference>
<accession>A0A1R4GZ42</accession>
<dbReference type="SUPFAM" id="SSF47413">
    <property type="entry name" value="lambda repressor-like DNA-binding domains"/>
    <property type="match status" value="1"/>
</dbReference>
<protein>
    <submittedName>
        <fullName evidence="2">HTH domain-containing transcription regulator</fullName>
    </submittedName>
</protein>
<dbReference type="CDD" id="cd00093">
    <property type="entry name" value="HTH_XRE"/>
    <property type="match status" value="1"/>
</dbReference>
<sequence length="147" mass="16425">MNNTLQTMQNSWQPIAPLVSVPYTEADYKDRLALLNDLIDEVAENEQHPLASLLDIVGMVVSDYEQNHHPVPTSTPQNVLAYLMSEHQLKQSDLPEIGSQGVVSEILHGKRQLNTRQIQALSQRFGVSANVFFQDATHPHLASAWVS</sequence>
<dbReference type="GO" id="GO:0006355">
    <property type="term" value="P:regulation of DNA-templated transcription"/>
    <property type="evidence" value="ECO:0007669"/>
    <property type="project" value="InterPro"/>
</dbReference>
<gene>
    <name evidence="2" type="ORF">CRENPOLYSF2_1070003</name>
</gene>
<evidence type="ECO:0000259" key="1">
    <source>
        <dbReference type="PROSITE" id="PS50943"/>
    </source>
</evidence>
<dbReference type="InterPro" id="IPR001387">
    <property type="entry name" value="Cro/C1-type_HTH"/>
</dbReference>
<dbReference type="PROSITE" id="PS50943">
    <property type="entry name" value="HTH_CROC1"/>
    <property type="match status" value="1"/>
</dbReference>
<dbReference type="EMBL" id="FUKJ01000010">
    <property type="protein sequence ID" value="SJM89235.1"/>
    <property type="molecule type" value="Genomic_DNA"/>
</dbReference>
<dbReference type="Gene3D" id="1.10.260.40">
    <property type="entry name" value="lambda repressor-like DNA-binding domains"/>
    <property type="match status" value="1"/>
</dbReference>
<dbReference type="OrthoDB" id="5771335at2"/>